<dbReference type="Pfam" id="PF01522">
    <property type="entry name" value="Polysacc_deac_1"/>
    <property type="match status" value="1"/>
</dbReference>
<dbReference type="InterPro" id="IPR002509">
    <property type="entry name" value="NODB_dom"/>
</dbReference>
<evidence type="ECO:0000256" key="5">
    <source>
        <dbReference type="ARBA" id="ARBA00032976"/>
    </source>
</evidence>
<sequence length="501" mass="57055">MDDFQIFQWEYSVQNQHIMTSYLLLFREKRMKYPRDLIGYGAQPPHPQWPDNANIAVQFVINYEEGGESCILDGDPASECLLSEIVGAQAWAGQRNLNMESIYEYGSRAGFWRLHRAFTKRNMPVTVYGVTQAMARNPQAVEAMKSAGWEIASHGLRWLEYKDFEEDVERQHIREAVRLHTELTGERPFGIYQGKPSQNTLKLVMEEGGFVYSADSYADELPYWVEGEHGPHLIVPYTLDANDMRFATPQGFNAGDQFFNYLKDSFDVLYEEGQDGAPKMLSIGLHCRLVGRPGRMAALNRFLDYVQSFDKVWVARRIDIARHWIKHHPAPKTTKPSMMEKAGFVETFGSVFEHSPWIAERAFAQGLGSTHDHAATLHEAMAAIFRQASEEERLGVLCAHPDLAGKLAQAKRLTAESTAEQASAGLDALTDEERNLFSELNQRYVERFGFPFIIAVKGLNKAQILQAFQTRINHERAQEFETACQQVERIALLRLNSILPE</sequence>
<comment type="similarity">
    <text evidence="2">Belongs to the polysaccharide deacetylase family.</text>
</comment>
<dbReference type="PROSITE" id="PS51677">
    <property type="entry name" value="NODB"/>
    <property type="match status" value="1"/>
</dbReference>
<dbReference type="Gene3D" id="1.10.3330.10">
    <property type="entry name" value="Oxo-4-hydroxy-4-carboxy-5-ureidoimidazoline decarboxylase"/>
    <property type="match status" value="1"/>
</dbReference>
<evidence type="ECO:0000313" key="7">
    <source>
        <dbReference type="EMBL" id="GAA0594276.1"/>
    </source>
</evidence>
<dbReference type="Gene3D" id="3.20.20.370">
    <property type="entry name" value="Glycoside hydrolase/deacetylase"/>
    <property type="match status" value="1"/>
</dbReference>
<protein>
    <recommendedName>
        <fullName evidence="3">Chitooligosaccharide deacetylase</fullName>
    </recommendedName>
    <alternativeName>
        <fullName evidence="5">Nodulation protein B</fullName>
    </alternativeName>
</protein>
<dbReference type="PANTHER" id="PTHR43123:SF1">
    <property type="entry name" value="POLYSACCHARIDE DEACETYLASE-RELATED"/>
    <property type="match status" value="1"/>
</dbReference>
<comment type="function">
    <text evidence="1">Is involved in generating a small heat-stable compound (Nod), an acylated oligomer of N-acetylglucosamine, that stimulates mitosis in various plant protoplasts.</text>
</comment>
<dbReference type="SUPFAM" id="SSF158694">
    <property type="entry name" value="UraD-Like"/>
    <property type="match status" value="1"/>
</dbReference>
<proteinExistence type="inferred from homology"/>
<dbReference type="CDD" id="cd10977">
    <property type="entry name" value="CE4_PuuE_SpCDA1"/>
    <property type="match status" value="1"/>
</dbReference>
<keyword evidence="8" id="KW-1185">Reference proteome</keyword>
<gene>
    <name evidence="7" type="primary">puuE_1</name>
    <name evidence="7" type="ORF">GCM10008943_06680</name>
</gene>
<dbReference type="SUPFAM" id="SSF88713">
    <property type="entry name" value="Glycoside hydrolase/deacetylase"/>
    <property type="match status" value="1"/>
</dbReference>
<dbReference type="Pfam" id="PF09349">
    <property type="entry name" value="OHCU_decarbox"/>
    <property type="match status" value="1"/>
</dbReference>
<accession>A0ABP3QR09</accession>
<evidence type="ECO:0000259" key="6">
    <source>
        <dbReference type="PROSITE" id="PS51677"/>
    </source>
</evidence>
<dbReference type="NCBIfam" id="TIGR03164">
    <property type="entry name" value="UHCUDC"/>
    <property type="match status" value="1"/>
</dbReference>
<dbReference type="InterPro" id="IPR017625">
    <property type="entry name" value="PuuE"/>
</dbReference>
<name>A0ABP3QR09_9HYPH</name>
<evidence type="ECO:0000256" key="1">
    <source>
        <dbReference type="ARBA" id="ARBA00003236"/>
    </source>
</evidence>
<dbReference type="InterPro" id="IPR036778">
    <property type="entry name" value="OHCU_decarboxylase_sf"/>
</dbReference>
<dbReference type="InterPro" id="IPR018020">
    <property type="entry name" value="OHCU_decarboxylase"/>
</dbReference>
<dbReference type="NCBIfam" id="TIGR03212">
    <property type="entry name" value="uraD_N-term-dom"/>
    <property type="match status" value="1"/>
</dbReference>
<evidence type="ECO:0000256" key="3">
    <source>
        <dbReference type="ARBA" id="ARBA00020071"/>
    </source>
</evidence>
<evidence type="ECO:0000313" key="8">
    <source>
        <dbReference type="Proteomes" id="UP001424441"/>
    </source>
</evidence>
<dbReference type="InterPro" id="IPR011330">
    <property type="entry name" value="Glyco_hydro/deAcase_b/a-brl"/>
</dbReference>
<dbReference type="EMBL" id="BAAADE010000001">
    <property type="protein sequence ID" value="GAA0594276.1"/>
    <property type="molecule type" value="Genomic_DNA"/>
</dbReference>
<evidence type="ECO:0000256" key="2">
    <source>
        <dbReference type="ARBA" id="ARBA00010973"/>
    </source>
</evidence>
<feature type="domain" description="NodB homology" evidence="6">
    <location>
        <begin position="97"/>
        <end position="315"/>
    </location>
</feature>
<dbReference type="PANTHER" id="PTHR43123">
    <property type="entry name" value="POLYSACCHARIDE DEACETYLASE-RELATED"/>
    <property type="match status" value="1"/>
</dbReference>
<dbReference type="InterPro" id="IPR017580">
    <property type="entry name" value="OHCU_decarboxylase-1"/>
</dbReference>
<evidence type="ECO:0000256" key="4">
    <source>
        <dbReference type="ARBA" id="ARBA00022631"/>
    </source>
</evidence>
<comment type="caution">
    <text evidence="7">The sequence shown here is derived from an EMBL/GenBank/DDBJ whole genome shotgun (WGS) entry which is preliminary data.</text>
</comment>
<keyword evidence="4" id="KW-0659">Purine metabolism</keyword>
<dbReference type="Proteomes" id="UP001424441">
    <property type="component" value="Unassembled WGS sequence"/>
</dbReference>
<organism evidence="7 8">
    <name type="scientific">Paenochrobactrum glaciei</name>
    <dbReference type="NCBI Taxonomy" id="486407"/>
    <lineage>
        <taxon>Bacteria</taxon>
        <taxon>Pseudomonadati</taxon>
        <taxon>Pseudomonadota</taxon>
        <taxon>Alphaproteobacteria</taxon>
        <taxon>Hyphomicrobiales</taxon>
        <taxon>Brucellaceae</taxon>
        <taxon>Paenochrobactrum</taxon>
    </lineage>
</organism>
<reference evidence="8" key="1">
    <citation type="journal article" date="2019" name="Int. J. Syst. Evol. Microbiol.">
        <title>The Global Catalogue of Microorganisms (GCM) 10K type strain sequencing project: providing services to taxonomists for standard genome sequencing and annotation.</title>
        <authorList>
            <consortium name="The Broad Institute Genomics Platform"/>
            <consortium name="The Broad Institute Genome Sequencing Center for Infectious Disease"/>
            <person name="Wu L."/>
            <person name="Ma J."/>
        </authorList>
    </citation>
    <scope>NUCLEOTIDE SEQUENCE [LARGE SCALE GENOMIC DNA]</scope>
    <source>
        <strain evidence="8">JCM 15115</strain>
    </source>
</reference>